<evidence type="ECO:0000256" key="1">
    <source>
        <dbReference type="SAM" id="MobiDB-lite"/>
    </source>
</evidence>
<sequence>MIRAGYRNRSIMHCKECEWLEFSIMGWCVSRRGRSDEERDEKRKGSPVEGVADEVEVAIDPKDVELTAAMSGVLERAGVRGVDGGGARTRGSRVARGEAKGWGGDGRQERGREGLGFKAGRETRGEGRETERKDAERGARETRGKARIERTRGGRRRRK</sequence>
<dbReference type="AlphaFoldDB" id="A0AAP0EL42"/>
<feature type="compositionally biased region" description="Basic and acidic residues" evidence="1">
    <location>
        <begin position="106"/>
        <end position="152"/>
    </location>
</feature>
<dbReference type="EMBL" id="JBBNAF010000012">
    <property type="protein sequence ID" value="KAK9092762.1"/>
    <property type="molecule type" value="Genomic_DNA"/>
</dbReference>
<gene>
    <name evidence="2" type="ORF">Syun_027673</name>
</gene>
<feature type="region of interest" description="Disordered" evidence="1">
    <location>
        <begin position="79"/>
        <end position="159"/>
    </location>
</feature>
<evidence type="ECO:0000313" key="3">
    <source>
        <dbReference type="Proteomes" id="UP001420932"/>
    </source>
</evidence>
<accession>A0AAP0EL42</accession>
<dbReference type="Proteomes" id="UP001420932">
    <property type="component" value="Unassembled WGS sequence"/>
</dbReference>
<name>A0AAP0EL42_9MAGN</name>
<proteinExistence type="predicted"/>
<keyword evidence="3" id="KW-1185">Reference proteome</keyword>
<organism evidence="2 3">
    <name type="scientific">Stephania yunnanensis</name>
    <dbReference type="NCBI Taxonomy" id="152371"/>
    <lineage>
        <taxon>Eukaryota</taxon>
        <taxon>Viridiplantae</taxon>
        <taxon>Streptophyta</taxon>
        <taxon>Embryophyta</taxon>
        <taxon>Tracheophyta</taxon>
        <taxon>Spermatophyta</taxon>
        <taxon>Magnoliopsida</taxon>
        <taxon>Ranunculales</taxon>
        <taxon>Menispermaceae</taxon>
        <taxon>Menispermoideae</taxon>
        <taxon>Cissampelideae</taxon>
        <taxon>Stephania</taxon>
    </lineage>
</organism>
<protein>
    <submittedName>
        <fullName evidence="2">Uncharacterized protein</fullName>
    </submittedName>
</protein>
<evidence type="ECO:0000313" key="2">
    <source>
        <dbReference type="EMBL" id="KAK9092762.1"/>
    </source>
</evidence>
<comment type="caution">
    <text evidence="2">The sequence shown here is derived from an EMBL/GenBank/DDBJ whole genome shotgun (WGS) entry which is preliminary data.</text>
</comment>
<reference evidence="2 3" key="1">
    <citation type="submission" date="2024-01" db="EMBL/GenBank/DDBJ databases">
        <title>Genome assemblies of Stephania.</title>
        <authorList>
            <person name="Yang L."/>
        </authorList>
    </citation>
    <scope>NUCLEOTIDE SEQUENCE [LARGE SCALE GENOMIC DNA]</scope>
    <source>
        <strain evidence="2">YNDBR</strain>
        <tissue evidence="2">Leaf</tissue>
    </source>
</reference>